<feature type="compositionally biased region" description="Pro residues" evidence="1">
    <location>
        <begin position="183"/>
        <end position="201"/>
    </location>
</feature>
<feature type="compositionally biased region" description="Pro residues" evidence="1">
    <location>
        <begin position="140"/>
        <end position="175"/>
    </location>
</feature>
<dbReference type="InParanoid" id="A0A2K3DAK9"/>
<evidence type="ECO:0000256" key="1">
    <source>
        <dbReference type="SAM" id="MobiDB-lite"/>
    </source>
</evidence>
<gene>
    <name evidence="2" type="ORF">CHLRE_10g442050v5</name>
</gene>
<dbReference type="PaxDb" id="3055-EDP05783"/>
<dbReference type="AlphaFoldDB" id="A0A2K3DAK9"/>
<dbReference type="STRING" id="3055.A0A2K3DAK9"/>
<dbReference type="PANTHER" id="PTHR46880:SF5">
    <property type="entry name" value="DUF4371 DOMAIN-CONTAINING PROTEIN"/>
    <property type="match status" value="1"/>
</dbReference>
<dbReference type="OrthoDB" id="535277at2759"/>
<feature type="compositionally biased region" description="Low complexity" evidence="1">
    <location>
        <begin position="98"/>
        <end position="139"/>
    </location>
</feature>
<evidence type="ECO:0000313" key="3">
    <source>
        <dbReference type="Proteomes" id="UP000006906"/>
    </source>
</evidence>
<feature type="region of interest" description="Disordered" evidence="1">
    <location>
        <begin position="720"/>
        <end position="789"/>
    </location>
</feature>
<dbReference type="ExpressionAtlas" id="A0A2K3DAK9">
    <property type="expression patterns" value="baseline"/>
</dbReference>
<feature type="compositionally biased region" description="Low complexity" evidence="1">
    <location>
        <begin position="720"/>
        <end position="735"/>
    </location>
</feature>
<feature type="compositionally biased region" description="Pro residues" evidence="1">
    <location>
        <begin position="736"/>
        <end position="754"/>
    </location>
</feature>
<protein>
    <recommendedName>
        <fullName evidence="4">TTF-type domain-containing protein</fullName>
    </recommendedName>
</protein>
<feature type="region of interest" description="Disordered" evidence="1">
    <location>
        <begin position="1"/>
        <end position="224"/>
    </location>
</feature>
<accession>A0A2K3DAK9</accession>
<feature type="compositionally biased region" description="Low complexity" evidence="1">
    <location>
        <begin position="593"/>
        <end position="610"/>
    </location>
</feature>
<keyword evidence="3" id="KW-1185">Reference proteome</keyword>
<reference evidence="2 3" key="1">
    <citation type="journal article" date="2007" name="Science">
        <title>The Chlamydomonas genome reveals the evolution of key animal and plant functions.</title>
        <authorList>
            <person name="Merchant S.S."/>
            <person name="Prochnik S.E."/>
            <person name="Vallon O."/>
            <person name="Harris E.H."/>
            <person name="Karpowicz S.J."/>
            <person name="Witman G.B."/>
            <person name="Terry A."/>
            <person name="Salamov A."/>
            <person name="Fritz-Laylin L.K."/>
            <person name="Marechal-Drouard L."/>
            <person name="Marshall W.F."/>
            <person name="Qu L.H."/>
            <person name="Nelson D.R."/>
            <person name="Sanderfoot A.A."/>
            <person name="Spalding M.H."/>
            <person name="Kapitonov V.V."/>
            <person name="Ren Q."/>
            <person name="Ferris P."/>
            <person name="Lindquist E."/>
            <person name="Shapiro H."/>
            <person name="Lucas S.M."/>
            <person name="Grimwood J."/>
            <person name="Schmutz J."/>
            <person name="Cardol P."/>
            <person name="Cerutti H."/>
            <person name="Chanfreau G."/>
            <person name="Chen C.L."/>
            <person name="Cognat V."/>
            <person name="Croft M.T."/>
            <person name="Dent R."/>
            <person name="Dutcher S."/>
            <person name="Fernandez E."/>
            <person name="Fukuzawa H."/>
            <person name="Gonzalez-Ballester D."/>
            <person name="Gonzalez-Halphen D."/>
            <person name="Hallmann A."/>
            <person name="Hanikenne M."/>
            <person name="Hippler M."/>
            <person name="Inwood W."/>
            <person name="Jabbari K."/>
            <person name="Kalanon M."/>
            <person name="Kuras R."/>
            <person name="Lefebvre P.A."/>
            <person name="Lemaire S.D."/>
            <person name="Lobanov A.V."/>
            <person name="Lohr M."/>
            <person name="Manuell A."/>
            <person name="Meier I."/>
            <person name="Mets L."/>
            <person name="Mittag M."/>
            <person name="Mittelmeier T."/>
            <person name="Moroney J.V."/>
            <person name="Moseley J."/>
            <person name="Napoli C."/>
            <person name="Nedelcu A.M."/>
            <person name="Niyogi K."/>
            <person name="Novoselov S.V."/>
            <person name="Paulsen I.T."/>
            <person name="Pazour G."/>
            <person name="Purton S."/>
            <person name="Ral J.P."/>
            <person name="Riano-Pachon D.M."/>
            <person name="Riekhof W."/>
            <person name="Rymarquis L."/>
            <person name="Schroda M."/>
            <person name="Stern D."/>
            <person name="Umen J."/>
            <person name="Willows R."/>
            <person name="Wilson N."/>
            <person name="Zimmer S.L."/>
            <person name="Allmer J."/>
            <person name="Balk J."/>
            <person name="Bisova K."/>
            <person name="Chen C.J."/>
            <person name="Elias M."/>
            <person name="Gendler K."/>
            <person name="Hauser C."/>
            <person name="Lamb M.R."/>
            <person name="Ledford H."/>
            <person name="Long J.C."/>
            <person name="Minagawa J."/>
            <person name="Page M.D."/>
            <person name="Pan J."/>
            <person name="Pootakham W."/>
            <person name="Roje S."/>
            <person name="Rose A."/>
            <person name="Stahlberg E."/>
            <person name="Terauchi A.M."/>
            <person name="Yang P."/>
            <person name="Ball S."/>
            <person name="Bowler C."/>
            <person name="Dieckmann C.L."/>
            <person name="Gladyshev V.N."/>
            <person name="Green P."/>
            <person name="Jorgensen R."/>
            <person name="Mayfield S."/>
            <person name="Mueller-Roeber B."/>
            <person name="Rajamani S."/>
            <person name="Sayre R.T."/>
            <person name="Brokstein P."/>
            <person name="Dubchak I."/>
            <person name="Goodstein D."/>
            <person name="Hornick L."/>
            <person name="Huang Y.W."/>
            <person name="Jhaveri J."/>
            <person name="Luo Y."/>
            <person name="Martinez D."/>
            <person name="Ngau W.C."/>
            <person name="Otillar B."/>
            <person name="Poliakov A."/>
            <person name="Porter A."/>
            <person name="Szajkowski L."/>
            <person name="Werner G."/>
            <person name="Zhou K."/>
            <person name="Grigoriev I.V."/>
            <person name="Rokhsar D.S."/>
            <person name="Grossman A.R."/>
        </authorList>
    </citation>
    <scope>NUCLEOTIDE SEQUENCE [LARGE SCALE GENOMIC DNA]</scope>
    <source>
        <strain evidence="3">CC-503</strain>
    </source>
</reference>
<dbReference type="KEGG" id="cre:CHLRE_10g442050v5"/>
<dbReference type="EMBL" id="CM008971">
    <property type="protein sequence ID" value="PNW77563.1"/>
    <property type="molecule type" value="Genomic_DNA"/>
</dbReference>
<dbReference type="Gramene" id="PNW77563">
    <property type="protein sequence ID" value="PNW77563"/>
    <property type="gene ID" value="CHLRE_10g442050v5"/>
</dbReference>
<dbReference type="Proteomes" id="UP000006906">
    <property type="component" value="Chromosome 10"/>
</dbReference>
<evidence type="ECO:0008006" key="4">
    <source>
        <dbReference type="Google" id="ProtNLM"/>
    </source>
</evidence>
<feature type="region of interest" description="Disordered" evidence="1">
    <location>
        <begin position="593"/>
        <end position="617"/>
    </location>
</feature>
<dbReference type="PANTHER" id="PTHR46880">
    <property type="entry name" value="RAS-ASSOCIATING DOMAIN-CONTAINING PROTEIN"/>
    <property type="match status" value="1"/>
</dbReference>
<organism evidence="2 3">
    <name type="scientific">Chlamydomonas reinhardtii</name>
    <name type="common">Chlamydomonas smithii</name>
    <dbReference type="NCBI Taxonomy" id="3055"/>
    <lineage>
        <taxon>Eukaryota</taxon>
        <taxon>Viridiplantae</taxon>
        <taxon>Chlorophyta</taxon>
        <taxon>core chlorophytes</taxon>
        <taxon>Chlorophyceae</taxon>
        <taxon>CS clade</taxon>
        <taxon>Chlamydomonadales</taxon>
        <taxon>Chlamydomonadaceae</taxon>
        <taxon>Chlamydomonas</taxon>
    </lineage>
</organism>
<feature type="compositionally biased region" description="Acidic residues" evidence="1">
    <location>
        <begin position="757"/>
        <end position="786"/>
    </location>
</feature>
<dbReference type="GeneID" id="5715960"/>
<dbReference type="OMA" id="HTHECHP"/>
<name>A0A2K3DAK9_CHLRE</name>
<sequence length="1166" mass="126780">MDPGTIMHTGAYGADEPATAAGDHAGGQNVTQGLPGGLAVPGPAPDPVLAPSPRGTSPAAAPPAPTTAQPPAAAPAPTLPGVSPSNSPLKKKQRQRKAAPTAAAPTAAAPTAAAAPAATSPKPAPAPAELIPDAADAALPEPPLLNPDPPPTNAAPGPQPPPRRPPAPEIAPSPSPAHVTAAAPPPPPPPPPAPPLAPVKPPRTRQPKAPVRELPPGCLPRPEVDGEDKLQIVQAGGREFTMWAYWPGGQKAVAACWICEHYKGDYPHIKRTFWDRSAFVGHQKTDSHQSACQRRAEDLKQQSANDALNLTDLADEALMALFGNTYVIHYYSMPFTHVTPINHLMHWLKVPNITNLYNDPRALGRFSACMLQVYREQQDARLRDATFIAVQMDEATDIAGESHAAICVSYDEPKTGSINDEFFGLVKLSGWTGSKLFSALSGAFSQRNVDLAGKLSSFSGDGCAAIASEKKGVFGHLRREVNSVCFGVHCTSHRFALALKDVASHKNTSATLKSVLKGVDACIRGAHSLFSKSAKRVEEFKALAATYAALVKKPKIFVTSRWSSRYNCIRDAVPQLGLFLDYVGKNVSGTKPATAQPVAAQPATNNNTRPAAPPPAAAAATTIRTVQPQALTTAIPVVHPPAVATAAHRARQQHVTSPAAFNLTNPAALLQLMANQAAPAGQYGLAQQQLLQEQLVRQQLLYQQQQLLLQQQHQHQLQLLQQRAAQQQHQALPQQLPMPPPPPAPRPPPAPPVPNGDDSDEDYEPSEVPSDDDYISEDEYESDYDERDTAAEGKKFKEVYTNTMQYYTLAFFHFMCDALAQTDAVFKLMQVEQFKFSDVPRTLESVRISLQNAFVKVNPGAYFTPALKAFFVAMRESGFTSYKGHKLTEVPTNESASISVHRLFVEFVEQLLSHVSRRFPDAPFLAALALFDPVEYPADIKEVAAWAAPHWDAITEYFKKHAPSGWQGVDVDAAFVQWASRAVEWMHGKRESAIKNREKFIRFYVKQRELLASLLSEGIQFAGDEPTGAEAVEELSRSKCERPKHHLNILLREIHTGLGSTCDAFIKLMIFCTLIKPTSVMCERVFSLRTVVKTNRRARLSPIRLAECLFLKFNTSGNLFTEQGVLQAAMTRYKAKTDMQLYTDTASKVENQLCKPQFSRVQRSVV</sequence>
<evidence type="ECO:0000313" key="2">
    <source>
        <dbReference type="EMBL" id="PNW77563.1"/>
    </source>
</evidence>
<dbReference type="RefSeq" id="XP_001690524.2">
    <property type="nucleotide sequence ID" value="XM_001690472.2"/>
</dbReference>
<proteinExistence type="predicted"/>